<evidence type="ECO:0000313" key="8">
    <source>
        <dbReference type="Proteomes" id="UP000623795"/>
    </source>
</evidence>
<dbReference type="InterPro" id="IPR003339">
    <property type="entry name" value="ABC/ECF_trnsptr_transmembrane"/>
</dbReference>
<evidence type="ECO:0008006" key="9">
    <source>
        <dbReference type="Google" id="ProtNLM"/>
    </source>
</evidence>
<organism evidence="7 8">
    <name type="scientific">Aromatoleum toluvorans</name>
    <dbReference type="NCBI Taxonomy" id="92002"/>
    <lineage>
        <taxon>Bacteria</taxon>
        <taxon>Pseudomonadati</taxon>
        <taxon>Pseudomonadota</taxon>
        <taxon>Betaproteobacteria</taxon>
        <taxon>Rhodocyclales</taxon>
        <taxon>Rhodocyclaceae</taxon>
        <taxon>Aromatoleum</taxon>
    </lineage>
</organism>
<sequence length="201" mass="21858">MHSGLLIALWTAFVVVLQFLSPKALMFAVFACVFAAWRFSPSRSMRLLRRVRFLILAILVLFAGFTPGEALLPAFPEISPSREGVTMAAEHAGRLLGVVLCVAMLMDALPVRRLVGGLHALLRPFGCVGLPSERLAVRLVLVLRYVESAAPGDWRSWLEGDHADGGGAEVIAFTRETFAWSDLVAMLVAVVVAAIWFGVAR</sequence>
<comment type="caution">
    <text evidence="7">The sequence shown here is derived from an EMBL/GenBank/DDBJ whole genome shotgun (WGS) entry which is preliminary data.</text>
</comment>
<name>A0ABX1PZU4_9RHOO</name>
<evidence type="ECO:0000256" key="3">
    <source>
        <dbReference type="ARBA" id="ARBA00022692"/>
    </source>
</evidence>
<keyword evidence="5 6" id="KW-0472">Membrane</keyword>
<dbReference type="Pfam" id="PF02361">
    <property type="entry name" value="CbiQ"/>
    <property type="match status" value="1"/>
</dbReference>
<evidence type="ECO:0000256" key="1">
    <source>
        <dbReference type="ARBA" id="ARBA00004141"/>
    </source>
</evidence>
<feature type="transmembrane region" description="Helical" evidence="6">
    <location>
        <begin position="6"/>
        <end position="39"/>
    </location>
</feature>
<evidence type="ECO:0000256" key="6">
    <source>
        <dbReference type="SAM" id="Phobius"/>
    </source>
</evidence>
<evidence type="ECO:0000256" key="2">
    <source>
        <dbReference type="ARBA" id="ARBA00008564"/>
    </source>
</evidence>
<feature type="transmembrane region" description="Helical" evidence="6">
    <location>
        <begin position="51"/>
        <end position="75"/>
    </location>
</feature>
<keyword evidence="8" id="KW-1185">Reference proteome</keyword>
<accession>A0ABX1PZU4</accession>
<comment type="similarity">
    <text evidence="2">Belongs to the CbiQ family.</text>
</comment>
<proteinExistence type="inferred from homology"/>
<keyword evidence="3 6" id="KW-0812">Transmembrane</keyword>
<evidence type="ECO:0000256" key="4">
    <source>
        <dbReference type="ARBA" id="ARBA00022989"/>
    </source>
</evidence>
<keyword evidence="4 6" id="KW-1133">Transmembrane helix</keyword>
<dbReference type="EMBL" id="WTVN01000018">
    <property type="protein sequence ID" value="NMG44633.1"/>
    <property type="molecule type" value="Genomic_DNA"/>
</dbReference>
<comment type="subcellular location">
    <subcellularLocation>
        <location evidence="1">Membrane</location>
        <topology evidence="1">Multi-pass membrane protein</topology>
    </subcellularLocation>
</comment>
<dbReference type="Proteomes" id="UP000623795">
    <property type="component" value="Unassembled WGS sequence"/>
</dbReference>
<evidence type="ECO:0000256" key="5">
    <source>
        <dbReference type="ARBA" id="ARBA00023136"/>
    </source>
</evidence>
<evidence type="ECO:0000313" key="7">
    <source>
        <dbReference type="EMBL" id="NMG44633.1"/>
    </source>
</evidence>
<gene>
    <name evidence="7" type="ORF">GPA22_12970</name>
</gene>
<feature type="transmembrane region" description="Helical" evidence="6">
    <location>
        <begin position="178"/>
        <end position="199"/>
    </location>
</feature>
<protein>
    <recommendedName>
        <fullName evidence="9">Cobalt transport protein</fullName>
    </recommendedName>
</protein>
<reference evidence="7 8" key="1">
    <citation type="submission" date="2019-12" db="EMBL/GenBank/DDBJ databases">
        <title>Comparative genomics gives insights into the taxonomy of the Azoarcus-Aromatoleum group and reveals separate origins of nif in the plant-associated Azoarcus and non-plant-associated Aromatoleum sub-groups.</title>
        <authorList>
            <person name="Lafos M."/>
            <person name="Maluk M."/>
            <person name="Batista M."/>
            <person name="Junghare M."/>
            <person name="Carmona M."/>
            <person name="Faoro H."/>
            <person name="Cruz L.M."/>
            <person name="Battistoni F."/>
            <person name="De Souza E."/>
            <person name="Pedrosa F."/>
            <person name="Chen W.-M."/>
            <person name="Poole P.S."/>
            <person name="Dixon R.A."/>
            <person name="James E.K."/>
        </authorList>
    </citation>
    <scope>NUCLEOTIDE SEQUENCE [LARGE SCALE GENOMIC DNA]</scope>
    <source>
        <strain evidence="7 8">Td21</strain>
    </source>
</reference>